<keyword evidence="1" id="KW-1133">Transmembrane helix</keyword>
<dbReference type="Proteomes" id="UP001286456">
    <property type="component" value="Unassembled WGS sequence"/>
</dbReference>
<evidence type="ECO:0000313" key="2">
    <source>
        <dbReference type="EMBL" id="KAK3333958.1"/>
    </source>
</evidence>
<reference evidence="2" key="2">
    <citation type="submission" date="2023-06" db="EMBL/GenBank/DDBJ databases">
        <authorList>
            <consortium name="Lawrence Berkeley National Laboratory"/>
            <person name="Haridas S."/>
            <person name="Hensen N."/>
            <person name="Bonometti L."/>
            <person name="Westerberg I."/>
            <person name="Brannstrom I.O."/>
            <person name="Guillou S."/>
            <person name="Cros-Aarteil S."/>
            <person name="Calhoun S."/>
            <person name="Kuo A."/>
            <person name="Mondo S."/>
            <person name="Pangilinan J."/>
            <person name="Riley R."/>
            <person name="Labutti K."/>
            <person name="Andreopoulos B."/>
            <person name="Lipzen A."/>
            <person name="Chen C."/>
            <person name="Yanf M."/>
            <person name="Daum C."/>
            <person name="Ng V."/>
            <person name="Clum A."/>
            <person name="Steindorff A."/>
            <person name="Ohm R."/>
            <person name="Martin F."/>
            <person name="Silar P."/>
            <person name="Natvig D."/>
            <person name="Lalanne C."/>
            <person name="Gautier V."/>
            <person name="Ament-Velasquez S.L."/>
            <person name="Kruys A."/>
            <person name="Hutchinson M.I."/>
            <person name="Powell A.J."/>
            <person name="Barry K."/>
            <person name="Miller A.N."/>
            <person name="Grigoriev I.V."/>
            <person name="Debuchy R."/>
            <person name="Gladieux P."/>
            <person name="Thoren M.H."/>
            <person name="Johannesson H."/>
        </authorList>
    </citation>
    <scope>NUCLEOTIDE SEQUENCE</scope>
    <source>
        <strain evidence="2">SMH4131-1</strain>
    </source>
</reference>
<gene>
    <name evidence="2" type="ORF">B0T19DRAFT_419648</name>
</gene>
<proteinExistence type="predicted"/>
<reference evidence="2" key="1">
    <citation type="journal article" date="2023" name="Mol. Phylogenet. Evol.">
        <title>Genome-scale phylogeny and comparative genomics of the fungal order Sordariales.</title>
        <authorList>
            <person name="Hensen N."/>
            <person name="Bonometti L."/>
            <person name="Westerberg I."/>
            <person name="Brannstrom I.O."/>
            <person name="Guillou S."/>
            <person name="Cros-Aarteil S."/>
            <person name="Calhoun S."/>
            <person name="Haridas S."/>
            <person name="Kuo A."/>
            <person name="Mondo S."/>
            <person name="Pangilinan J."/>
            <person name="Riley R."/>
            <person name="LaButti K."/>
            <person name="Andreopoulos B."/>
            <person name="Lipzen A."/>
            <person name="Chen C."/>
            <person name="Yan M."/>
            <person name="Daum C."/>
            <person name="Ng V."/>
            <person name="Clum A."/>
            <person name="Steindorff A."/>
            <person name="Ohm R.A."/>
            <person name="Martin F."/>
            <person name="Silar P."/>
            <person name="Natvig D.O."/>
            <person name="Lalanne C."/>
            <person name="Gautier V."/>
            <person name="Ament-Velasquez S.L."/>
            <person name="Kruys A."/>
            <person name="Hutchinson M.I."/>
            <person name="Powell A.J."/>
            <person name="Barry K."/>
            <person name="Miller A.N."/>
            <person name="Grigoriev I.V."/>
            <person name="Debuchy R."/>
            <person name="Gladieux P."/>
            <person name="Hiltunen Thoren M."/>
            <person name="Johannesson H."/>
        </authorList>
    </citation>
    <scope>NUCLEOTIDE SEQUENCE</scope>
    <source>
        <strain evidence="2">SMH4131-1</strain>
    </source>
</reference>
<organism evidence="2 3">
    <name type="scientific">Cercophora scortea</name>
    <dbReference type="NCBI Taxonomy" id="314031"/>
    <lineage>
        <taxon>Eukaryota</taxon>
        <taxon>Fungi</taxon>
        <taxon>Dikarya</taxon>
        <taxon>Ascomycota</taxon>
        <taxon>Pezizomycotina</taxon>
        <taxon>Sordariomycetes</taxon>
        <taxon>Sordariomycetidae</taxon>
        <taxon>Sordariales</taxon>
        <taxon>Lasiosphaeriaceae</taxon>
        <taxon>Cercophora</taxon>
    </lineage>
</organism>
<keyword evidence="1" id="KW-0812">Transmembrane</keyword>
<protein>
    <submittedName>
        <fullName evidence="2">Uncharacterized protein</fullName>
    </submittedName>
</protein>
<feature type="transmembrane region" description="Helical" evidence="1">
    <location>
        <begin position="193"/>
        <end position="214"/>
    </location>
</feature>
<comment type="caution">
    <text evidence="2">The sequence shown here is derived from an EMBL/GenBank/DDBJ whole genome shotgun (WGS) entry which is preliminary data.</text>
</comment>
<keyword evidence="1" id="KW-0472">Membrane</keyword>
<keyword evidence="3" id="KW-1185">Reference proteome</keyword>
<sequence length="232" mass="26885">MVLDLICMHASSLSLRQLCFLSTCPFMPSLGLLAFSCAKTYLPTYLPTHLPICPHSCFARLFYLVPAHVACYQFIAQQSKAKQSVFFSSFWKWKGKERGKGKGFRMSCVFVVLVLLCVWWRWCSWVPGLSKRPCWFQRGIYIFNKNKTRKTHTIELWKWCVCVCVFGCGGKHVDGLTWVWGGWKLGRERKEGVFVFCLILGLCQDGWMGVWMWTVDWVVWVVRLLGGFTFSS</sequence>
<evidence type="ECO:0000313" key="3">
    <source>
        <dbReference type="Proteomes" id="UP001286456"/>
    </source>
</evidence>
<evidence type="ECO:0000256" key="1">
    <source>
        <dbReference type="SAM" id="Phobius"/>
    </source>
</evidence>
<dbReference type="EMBL" id="JAUEPO010000002">
    <property type="protein sequence ID" value="KAK3333958.1"/>
    <property type="molecule type" value="Genomic_DNA"/>
</dbReference>
<accession>A0AAE0IZ79</accession>
<dbReference type="AlphaFoldDB" id="A0AAE0IZ79"/>
<feature type="transmembrane region" description="Helical" evidence="1">
    <location>
        <begin position="103"/>
        <end position="122"/>
    </location>
</feature>
<name>A0AAE0IZ79_9PEZI</name>